<dbReference type="AlphaFoldDB" id="A0A5B8VJ02"/>
<gene>
    <name evidence="1" type="ORF">FSB73_04350</name>
</gene>
<reference evidence="1 2" key="1">
    <citation type="journal article" date="2017" name="Int. J. Syst. Evol. Microbiol.">
        <title>Arachidicoccus ginsenosidivorans sp. nov., with ginsenoside-converting activity isolated from ginseng cultivating soil.</title>
        <authorList>
            <person name="Siddiqi M.Z."/>
            <person name="Aslam Z."/>
            <person name="Im W.T."/>
        </authorList>
    </citation>
    <scope>NUCLEOTIDE SEQUENCE [LARGE SCALE GENOMIC DNA]</scope>
    <source>
        <strain evidence="1 2">Gsoil 809</strain>
    </source>
</reference>
<sequence length="139" mass="15471">MIGGGVRTFGNIAILGPTIRPNKTISTQLKKMETDLGIKLIDDPYGPVYRTGGLWQRGLSVGISHSIAHGNGSIITGVGKINDVQTWIHESYHYFQLLNQGWYGQLSKGFIDQFFTPDPYNNSNTNEFPATQYQSKYSN</sequence>
<evidence type="ECO:0000313" key="1">
    <source>
        <dbReference type="EMBL" id="QEC71021.1"/>
    </source>
</evidence>
<dbReference type="RefSeq" id="WP_146780280.1">
    <property type="nucleotide sequence ID" value="NZ_CP042434.1"/>
</dbReference>
<name>A0A5B8VJ02_9BACT</name>
<dbReference type="Proteomes" id="UP000321291">
    <property type="component" value="Chromosome"/>
</dbReference>
<organism evidence="1 2">
    <name type="scientific">Arachidicoccus ginsenosidivorans</name>
    <dbReference type="NCBI Taxonomy" id="496057"/>
    <lineage>
        <taxon>Bacteria</taxon>
        <taxon>Pseudomonadati</taxon>
        <taxon>Bacteroidota</taxon>
        <taxon>Chitinophagia</taxon>
        <taxon>Chitinophagales</taxon>
        <taxon>Chitinophagaceae</taxon>
        <taxon>Arachidicoccus</taxon>
    </lineage>
</organism>
<protein>
    <submittedName>
        <fullName evidence="1">Uncharacterized protein</fullName>
    </submittedName>
</protein>
<dbReference type="KEGG" id="agi:FSB73_04350"/>
<proteinExistence type="predicted"/>
<dbReference type="EMBL" id="CP042434">
    <property type="protein sequence ID" value="QEC71021.1"/>
    <property type="molecule type" value="Genomic_DNA"/>
</dbReference>
<evidence type="ECO:0000313" key="2">
    <source>
        <dbReference type="Proteomes" id="UP000321291"/>
    </source>
</evidence>
<keyword evidence="2" id="KW-1185">Reference proteome</keyword>
<accession>A0A5B8VJ02</accession>